<sequence length="462" mass="48770">MNARRSLELRPMPMAGALTMLAAVGLAVYGGAATYPAFVVALVGAALVLVRRQPVPVSPGVRDQGEGPDARLDELDAAGLDLTVTSATLVSQFTGVITSADRQVETARRIVALKEELGRSSESTAAAAGQSAASVGETHANAEAGHRYVHDASGAIEGVARTVDGVVEEFQGVVGSSEEIGGIARTIQGIAKQTSLLALNAAIEAARAGEQGRGFAVVAESVRELSERTRLATADIETILERITGSTESVAGALAGAGAQVRESVDLATRAAASLEEITRHAREANAMTETLQAECRTQLGTFSRMADELESLDSAVQSADDAALRCNEQLRTVVEKVATAKEVTASMNPDKDPRTALLEAVEEMRVCNILIMNSRSVAEAEAPIGRVADVDRRIDRNWHRYLERVPDAPVERFSDALSAYRAARDAMLAPARDGDFDTVRAVLAERVRPAYGNLKTVMGAL</sequence>
<dbReference type="PROSITE" id="PS50111">
    <property type="entry name" value="CHEMOTAXIS_TRANSDUC_2"/>
    <property type="match status" value="1"/>
</dbReference>
<comment type="similarity">
    <text evidence="2">Belongs to the methyl-accepting chemotaxis (MCP) protein family.</text>
</comment>
<dbReference type="GO" id="GO:0006935">
    <property type="term" value="P:chemotaxis"/>
    <property type="evidence" value="ECO:0007669"/>
    <property type="project" value="InterPro"/>
</dbReference>
<dbReference type="SMART" id="SM00283">
    <property type="entry name" value="MA"/>
    <property type="match status" value="1"/>
</dbReference>
<name>A0A5B8RGP1_9ZZZZ</name>
<dbReference type="AlphaFoldDB" id="A0A5B8RGP1"/>
<dbReference type="PANTHER" id="PTHR32089:SF112">
    <property type="entry name" value="LYSOZYME-LIKE PROTEIN-RELATED"/>
    <property type="match status" value="1"/>
</dbReference>
<protein>
    <recommendedName>
        <fullName evidence="3">Methyl-accepting transducer domain-containing protein</fullName>
    </recommendedName>
</protein>
<feature type="domain" description="Methyl-accepting transducer" evidence="3">
    <location>
        <begin position="78"/>
        <end position="314"/>
    </location>
</feature>
<dbReference type="EMBL" id="MN079160">
    <property type="protein sequence ID" value="QEA06664.1"/>
    <property type="molecule type" value="Genomic_DNA"/>
</dbReference>
<organism evidence="4">
    <name type="scientific">uncultured organism</name>
    <dbReference type="NCBI Taxonomy" id="155900"/>
    <lineage>
        <taxon>unclassified sequences</taxon>
        <taxon>environmental samples</taxon>
    </lineage>
</organism>
<dbReference type="Pfam" id="PF00015">
    <property type="entry name" value="MCPsignal"/>
    <property type="match status" value="1"/>
</dbReference>
<dbReference type="InterPro" id="IPR004090">
    <property type="entry name" value="Chemotax_Me-accpt_rcpt"/>
</dbReference>
<dbReference type="Gene3D" id="1.10.287.950">
    <property type="entry name" value="Methyl-accepting chemotaxis protein"/>
    <property type="match status" value="1"/>
</dbReference>
<proteinExistence type="inferred from homology"/>
<evidence type="ECO:0000313" key="4">
    <source>
        <dbReference type="EMBL" id="QEA06664.1"/>
    </source>
</evidence>
<gene>
    <name evidence="4" type="ORF">KBTEX_03004</name>
</gene>
<evidence type="ECO:0000256" key="2">
    <source>
        <dbReference type="ARBA" id="ARBA00029447"/>
    </source>
</evidence>
<dbReference type="GO" id="GO:0016020">
    <property type="term" value="C:membrane"/>
    <property type="evidence" value="ECO:0007669"/>
    <property type="project" value="InterPro"/>
</dbReference>
<evidence type="ECO:0000256" key="1">
    <source>
        <dbReference type="ARBA" id="ARBA00023224"/>
    </source>
</evidence>
<dbReference type="PANTHER" id="PTHR32089">
    <property type="entry name" value="METHYL-ACCEPTING CHEMOTAXIS PROTEIN MCPB"/>
    <property type="match status" value="1"/>
</dbReference>
<keyword evidence="1" id="KW-0807">Transducer</keyword>
<reference evidence="4" key="1">
    <citation type="submission" date="2019-06" db="EMBL/GenBank/DDBJ databases">
        <authorList>
            <person name="Murdoch R.W."/>
            <person name="Fathepure B."/>
        </authorList>
    </citation>
    <scope>NUCLEOTIDE SEQUENCE</scope>
</reference>
<evidence type="ECO:0000259" key="3">
    <source>
        <dbReference type="PROSITE" id="PS50111"/>
    </source>
</evidence>
<dbReference type="GO" id="GO:0007165">
    <property type="term" value="P:signal transduction"/>
    <property type="evidence" value="ECO:0007669"/>
    <property type="project" value="UniProtKB-KW"/>
</dbReference>
<accession>A0A5B8RGP1</accession>
<dbReference type="SUPFAM" id="SSF58104">
    <property type="entry name" value="Methyl-accepting chemotaxis protein (MCP) signaling domain"/>
    <property type="match status" value="1"/>
</dbReference>
<dbReference type="InterPro" id="IPR004089">
    <property type="entry name" value="MCPsignal_dom"/>
</dbReference>
<dbReference type="PRINTS" id="PR00260">
    <property type="entry name" value="CHEMTRNSDUCR"/>
</dbReference>
<dbReference type="GO" id="GO:0004888">
    <property type="term" value="F:transmembrane signaling receptor activity"/>
    <property type="evidence" value="ECO:0007669"/>
    <property type="project" value="InterPro"/>
</dbReference>